<protein>
    <submittedName>
        <fullName evidence="8">Acetyltransferase (GNAT) domain-containing protein</fullName>
    </submittedName>
</protein>
<reference evidence="9" key="1">
    <citation type="submission" date="2016-10" db="EMBL/GenBank/DDBJ databases">
        <authorList>
            <person name="Varghese N."/>
            <person name="Submissions S."/>
        </authorList>
    </citation>
    <scope>NUCLEOTIDE SEQUENCE [LARGE SCALE GENOMIC DNA]</scope>
    <source>
        <strain evidence="9">DSM 23664</strain>
    </source>
</reference>
<evidence type="ECO:0000313" key="8">
    <source>
        <dbReference type="EMBL" id="SFC56955.1"/>
    </source>
</evidence>
<sequence>MEISVVNGHRIQSKTLNNPLNYKDIYSSYTYAQLYEEIENGEAVSYTFENEYGIVDYTFIKRKIPFLVEGKQFYDITTAYGYGGLEISNVTDSEALLDTYFKAFHDYCQTNDIVSEFIRFHLFENEEIKKYFYGEIGLIGSHISRNLNDPIDCNFHNTISRAARKAERLGLHVSFDTSGESVDDFLNVYTETMDRNNAKDFYYFDKKFFEKLHHHLKDQFIYANAVYEDKTVSSILVLFGEKYAYFFLGGTLQEYLSTDASTFLQYNVIQYLKEKGLDYYTLGGGYKGNDGLYRYKKKFDKQGVYPFHVGKKVHDLDVYNKLVEMSASKGDIDTESSFFPLYRM</sequence>
<dbReference type="Pfam" id="PF13480">
    <property type="entry name" value="Acetyltransf_6"/>
    <property type="match status" value="1"/>
</dbReference>
<evidence type="ECO:0000256" key="4">
    <source>
        <dbReference type="ARBA" id="ARBA00022984"/>
    </source>
</evidence>
<evidence type="ECO:0000256" key="5">
    <source>
        <dbReference type="ARBA" id="ARBA00023315"/>
    </source>
</evidence>
<dbReference type="STRING" id="753702.SAMN04488102_1116"/>
<dbReference type="Proteomes" id="UP000199612">
    <property type="component" value="Unassembled WGS sequence"/>
</dbReference>
<accession>A0A1I1K8S0</accession>
<comment type="similarity">
    <text evidence="1">Belongs to the FemABX family.</text>
</comment>
<feature type="domain" description="BioF2-like acetyltransferase" evidence="7">
    <location>
        <begin position="155"/>
        <end position="297"/>
    </location>
</feature>
<dbReference type="AlphaFoldDB" id="A0A1I1K8S0"/>
<evidence type="ECO:0000256" key="3">
    <source>
        <dbReference type="ARBA" id="ARBA00022960"/>
    </source>
</evidence>
<dbReference type="EMBL" id="FOLT01000011">
    <property type="protein sequence ID" value="SFC56955.1"/>
    <property type="molecule type" value="Genomic_DNA"/>
</dbReference>
<dbReference type="PANTHER" id="PTHR36174">
    <property type="entry name" value="LIPID II:GLYCINE GLYCYLTRANSFERASE"/>
    <property type="match status" value="1"/>
</dbReference>
<dbReference type="OrthoDB" id="9785911at2"/>
<dbReference type="PANTHER" id="PTHR36174:SF1">
    <property type="entry name" value="LIPID II:GLYCINE GLYCYLTRANSFERASE"/>
    <property type="match status" value="1"/>
</dbReference>
<evidence type="ECO:0000256" key="1">
    <source>
        <dbReference type="ARBA" id="ARBA00009943"/>
    </source>
</evidence>
<keyword evidence="2 8" id="KW-0808">Transferase</keyword>
<dbReference type="SUPFAM" id="SSF55729">
    <property type="entry name" value="Acyl-CoA N-acyltransferases (Nat)"/>
    <property type="match status" value="1"/>
</dbReference>
<name>A0A1I1K8S0_9LACT</name>
<keyword evidence="4" id="KW-0573">Peptidoglycan synthesis</keyword>
<evidence type="ECO:0000256" key="2">
    <source>
        <dbReference type="ARBA" id="ARBA00022679"/>
    </source>
</evidence>
<keyword evidence="6" id="KW-0961">Cell wall biogenesis/degradation</keyword>
<keyword evidence="9" id="KW-1185">Reference proteome</keyword>
<dbReference type="RefSeq" id="WP_091530931.1">
    <property type="nucleotide sequence ID" value="NZ_FOLT01000011.1"/>
</dbReference>
<dbReference type="GO" id="GO:0008360">
    <property type="term" value="P:regulation of cell shape"/>
    <property type="evidence" value="ECO:0007669"/>
    <property type="project" value="UniProtKB-KW"/>
</dbReference>
<organism evidence="8 9">
    <name type="scientific">Alkalibacterium subtropicum</name>
    <dbReference type="NCBI Taxonomy" id="753702"/>
    <lineage>
        <taxon>Bacteria</taxon>
        <taxon>Bacillati</taxon>
        <taxon>Bacillota</taxon>
        <taxon>Bacilli</taxon>
        <taxon>Lactobacillales</taxon>
        <taxon>Carnobacteriaceae</taxon>
        <taxon>Alkalibacterium</taxon>
    </lineage>
</organism>
<dbReference type="PROSITE" id="PS51191">
    <property type="entry name" value="FEMABX"/>
    <property type="match status" value="1"/>
</dbReference>
<dbReference type="Gene3D" id="3.40.630.30">
    <property type="match status" value="1"/>
</dbReference>
<gene>
    <name evidence="8" type="ORF">SAMN04488102_1116</name>
</gene>
<dbReference type="GO" id="GO:0016755">
    <property type="term" value="F:aminoacyltransferase activity"/>
    <property type="evidence" value="ECO:0007669"/>
    <property type="project" value="InterPro"/>
</dbReference>
<dbReference type="InterPro" id="IPR050644">
    <property type="entry name" value="PG_Glycine_Bridge_Synth"/>
</dbReference>
<keyword evidence="5" id="KW-0012">Acyltransferase</keyword>
<evidence type="ECO:0000313" key="9">
    <source>
        <dbReference type="Proteomes" id="UP000199612"/>
    </source>
</evidence>
<keyword evidence="3" id="KW-0133">Cell shape</keyword>
<dbReference type="InterPro" id="IPR016181">
    <property type="entry name" value="Acyl_CoA_acyltransferase"/>
</dbReference>
<proteinExistence type="inferred from homology"/>
<evidence type="ECO:0000256" key="6">
    <source>
        <dbReference type="ARBA" id="ARBA00023316"/>
    </source>
</evidence>
<dbReference type="GO" id="GO:0009252">
    <property type="term" value="P:peptidoglycan biosynthetic process"/>
    <property type="evidence" value="ECO:0007669"/>
    <property type="project" value="UniProtKB-KW"/>
</dbReference>
<dbReference type="InterPro" id="IPR003447">
    <property type="entry name" value="FEMABX"/>
</dbReference>
<evidence type="ECO:0000259" key="7">
    <source>
        <dbReference type="Pfam" id="PF13480"/>
    </source>
</evidence>
<dbReference type="GO" id="GO:0071555">
    <property type="term" value="P:cell wall organization"/>
    <property type="evidence" value="ECO:0007669"/>
    <property type="project" value="UniProtKB-KW"/>
</dbReference>
<dbReference type="InterPro" id="IPR038740">
    <property type="entry name" value="BioF2-like_GNAT_dom"/>
</dbReference>